<keyword evidence="3" id="KW-0645">Protease</keyword>
<evidence type="ECO:0000256" key="3">
    <source>
        <dbReference type="ARBA" id="ARBA00022670"/>
    </source>
</evidence>
<keyword evidence="5 9" id="KW-0378">Hydrolase</keyword>
<gene>
    <name evidence="9" type="primary">LTA4</name>
    <name evidence="9" type="ORF">BGZ65_002830</name>
</gene>
<dbReference type="Gene3D" id="1.25.40.320">
    <property type="entry name" value="Peptidase M1, leukotriene A4 hydrolase/aminopeptidase C-terminal domain"/>
    <property type="match status" value="1"/>
</dbReference>
<evidence type="ECO:0000313" key="10">
    <source>
        <dbReference type="Proteomes" id="UP000749646"/>
    </source>
</evidence>
<protein>
    <submittedName>
        <fullName evidence="9">Leukotriene A-4 hydrolase (LTA-4 hydrolase) (Leukotriene A(4) hydrolase)</fullName>
    </submittedName>
</protein>
<feature type="domain" description="Peptidase M1 leukotriene A4 hydrolase/aminopeptidase C-terminal" evidence="8">
    <location>
        <begin position="1"/>
        <end position="124"/>
    </location>
</feature>
<comment type="caution">
    <text evidence="9">The sequence shown here is derived from an EMBL/GenBank/DDBJ whole genome shotgun (WGS) entry which is preliminary data.</text>
</comment>
<dbReference type="Pfam" id="PF09127">
    <property type="entry name" value="Leuk-A4-hydro_C"/>
    <property type="match status" value="1"/>
</dbReference>
<accession>A0A9P6J0P1</accession>
<dbReference type="InterPro" id="IPR038502">
    <property type="entry name" value="M1_LTA-4_hydro/amino_C_sf"/>
</dbReference>
<reference evidence="9" key="1">
    <citation type="journal article" date="2020" name="Fungal Divers.">
        <title>Resolving the Mortierellaceae phylogeny through synthesis of multi-gene phylogenetics and phylogenomics.</title>
        <authorList>
            <person name="Vandepol N."/>
            <person name="Liber J."/>
            <person name="Desiro A."/>
            <person name="Na H."/>
            <person name="Kennedy M."/>
            <person name="Barry K."/>
            <person name="Grigoriev I.V."/>
            <person name="Miller A.N."/>
            <person name="O'Donnell K."/>
            <person name="Stajich J.E."/>
            <person name="Bonito G."/>
        </authorList>
    </citation>
    <scope>NUCLEOTIDE SEQUENCE</scope>
    <source>
        <strain evidence="9">MES-2147</strain>
    </source>
</reference>
<keyword evidence="6" id="KW-0862">Zinc</keyword>
<comment type="cofactor">
    <cofactor evidence="1">
        <name>Zn(2+)</name>
        <dbReference type="ChEBI" id="CHEBI:29105"/>
    </cofactor>
</comment>
<evidence type="ECO:0000256" key="6">
    <source>
        <dbReference type="ARBA" id="ARBA00022833"/>
    </source>
</evidence>
<keyword evidence="10" id="KW-1185">Reference proteome</keyword>
<dbReference type="SMART" id="SM01263">
    <property type="entry name" value="Leuk-A4-hydro_C"/>
    <property type="match status" value="1"/>
</dbReference>
<dbReference type="GO" id="GO:0005829">
    <property type="term" value="C:cytosol"/>
    <property type="evidence" value="ECO:0007669"/>
    <property type="project" value="TreeGrafter"/>
</dbReference>
<feature type="non-terminal residue" evidence="9">
    <location>
        <position position="1"/>
    </location>
</feature>
<evidence type="ECO:0000256" key="2">
    <source>
        <dbReference type="ARBA" id="ARBA00010136"/>
    </source>
</evidence>
<evidence type="ECO:0000256" key="5">
    <source>
        <dbReference type="ARBA" id="ARBA00022801"/>
    </source>
</evidence>
<keyword evidence="4" id="KW-0479">Metal-binding</keyword>
<dbReference type="AlphaFoldDB" id="A0A9P6J0P1"/>
<evidence type="ECO:0000256" key="7">
    <source>
        <dbReference type="ARBA" id="ARBA00023049"/>
    </source>
</evidence>
<dbReference type="OrthoDB" id="2375299at2759"/>
<name>A0A9P6J0P1_9FUNG</name>
<keyword evidence="7" id="KW-0482">Metalloprotease</keyword>
<dbReference type="Proteomes" id="UP000749646">
    <property type="component" value="Unassembled WGS sequence"/>
</dbReference>
<dbReference type="InterPro" id="IPR015211">
    <property type="entry name" value="Peptidase_M1_C"/>
</dbReference>
<dbReference type="PANTHER" id="PTHR45726:SF3">
    <property type="entry name" value="LEUKOTRIENE A-4 HYDROLASE"/>
    <property type="match status" value="1"/>
</dbReference>
<organism evidence="9 10">
    <name type="scientific">Modicella reniformis</name>
    <dbReference type="NCBI Taxonomy" id="1440133"/>
    <lineage>
        <taxon>Eukaryota</taxon>
        <taxon>Fungi</taxon>
        <taxon>Fungi incertae sedis</taxon>
        <taxon>Mucoromycota</taxon>
        <taxon>Mortierellomycotina</taxon>
        <taxon>Mortierellomycetes</taxon>
        <taxon>Mortierellales</taxon>
        <taxon>Mortierellaceae</taxon>
        <taxon>Modicella</taxon>
    </lineage>
</organism>
<evidence type="ECO:0000256" key="1">
    <source>
        <dbReference type="ARBA" id="ARBA00001947"/>
    </source>
</evidence>
<proteinExistence type="inferred from homology"/>
<dbReference type="InterPro" id="IPR016024">
    <property type="entry name" value="ARM-type_fold"/>
</dbReference>
<evidence type="ECO:0000256" key="4">
    <source>
        <dbReference type="ARBA" id="ARBA00022723"/>
    </source>
</evidence>
<evidence type="ECO:0000259" key="8">
    <source>
        <dbReference type="SMART" id="SM01263"/>
    </source>
</evidence>
<dbReference type="GO" id="GO:0006508">
    <property type="term" value="P:proteolysis"/>
    <property type="evidence" value="ECO:0007669"/>
    <property type="project" value="UniProtKB-KW"/>
</dbReference>
<dbReference type="GO" id="GO:0008237">
    <property type="term" value="F:metallopeptidase activity"/>
    <property type="evidence" value="ECO:0007669"/>
    <property type="project" value="UniProtKB-KW"/>
</dbReference>
<sequence length="128" mass="14663">EFFSPSDIADFSSAQTVVFLEMMNELKPLPHEHLDQMDQVYQLTVVRNSEIRLRWHLLCLKASYEKIYPEVTAFASSTGRMKMARPLLRCLCKAKNGDELAKETFLAHRSFYHPIAATMIAKDLGLAK</sequence>
<comment type="similarity">
    <text evidence="2">Belongs to the peptidase M1 family.</text>
</comment>
<dbReference type="SUPFAM" id="SSF48371">
    <property type="entry name" value="ARM repeat"/>
    <property type="match status" value="1"/>
</dbReference>
<dbReference type="InterPro" id="IPR034015">
    <property type="entry name" value="M1_LTA4H"/>
</dbReference>
<dbReference type="PANTHER" id="PTHR45726">
    <property type="entry name" value="LEUKOTRIENE A-4 HYDROLASE"/>
    <property type="match status" value="1"/>
</dbReference>
<evidence type="ECO:0000313" key="9">
    <source>
        <dbReference type="EMBL" id="KAF9956315.1"/>
    </source>
</evidence>
<dbReference type="GO" id="GO:0008270">
    <property type="term" value="F:zinc ion binding"/>
    <property type="evidence" value="ECO:0007669"/>
    <property type="project" value="InterPro"/>
</dbReference>
<dbReference type="EMBL" id="JAAAHW010006698">
    <property type="protein sequence ID" value="KAF9956315.1"/>
    <property type="molecule type" value="Genomic_DNA"/>
</dbReference>